<dbReference type="PANTHER" id="PTHR43779">
    <property type="entry name" value="DIOXYGENASE RV0097-RELATED"/>
    <property type="match status" value="1"/>
</dbReference>
<dbReference type="InterPro" id="IPR003819">
    <property type="entry name" value="TauD/TfdA-like"/>
</dbReference>
<comment type="caution">
    <text evidence="7">The sequence shown here is derived from an EMBL/GenBank/DDBJ whole genome shotgun (WGS) entry which is preliminary data.</text>
</comment>
<evidence type="ECO:0000313" key="8">
    <source>
        <dbReference type="Proteomes" id="UP001190700"/>
    </source>
</evidence>
<organism evidence="7 8">
    <name type="scientific">Cymbomonas tetramitiformis</name>
    <dbReference type="NCBI Taxonomy" id="36881"/>
    <lineage>
        <taxon>Eukaryota</taxon>
        <taxon>Viridiplantae</taxon>
        <taxon>Chlorophyta</taxon>
        <taxon>Pyramimonadophyceae</taxon>
        <taxon>Pyramimonadales</taxon>
        <taxon>Pyramimonadaceae</taxon>
        <taxon>Cymbomonas</taxon>
    </lineage>
</organism>
<keyword evidence="2" id="KW-0479">Metal-binding</keyword>
<keyword evidence="8" id="KW-1185">Reference proteome</keyword>
<keyword evidence="5" id="KW-0408">Iron</keyword>
<evidence type="ECO:0000256" key="4">
    <source>
        <dbReference type="ARBA" id="ARBA00023002"/>
    </source>
</evidence>
<dbReference type="SUPFAM" id="SSF51197">
    <property type="entry name" value="Clavaminate synthase-like"/>
    <property type="match status" value="1"/>
</dbReference>
<dbReference type="Pfam" id="PF02668">
    <property type="entry name" value="TauD"/>
    <property type="match status" value="1"/>
</dbReference>
<dbReference type="InterPro" id="IPR051178">
    <property type="entry name" value="TfdA_dioxygenase"/>
</dbReference>
<evidence type="ECO:0000256" key="1">
    <source>
        <dbReference type="ARBA" id="ARBA00005896"/>
    </source>
</evidence>
<proteinExistence type="inferred from homology"/>
<dbReference type="GO" id="GO:0051213">
    <property type="term" value="F:dioxygenase activity"/>
    <property type="evidence" value="ECO:0007669"/>
    <property type="project" value="UniProtKB-KW"/>
</dbReference>
<feature type="domain" description="TauD/TfdA-like" evidence="6">
    <location>
        <begin position="5"/>
        <end position="150"/>
    </location>
</feature>
<comment type="similarity">
    <text evidence="1">Belongs to the TfdA dioxygenase family.</text>
</comment>
<dbReference type="EMBL" id="LGRX02027469">
    <property type="protein sequence ID" value="KAK3249288.1"/>
    <property type="molecule type" value="Genomic_DNA"/>
</dbReference>
<dbReference type="Gene3D" id="3.60.130.10">
    <property type="entry name" value="Clavaminate synthase-like"/>
    <property type="match status" value="1"/>
</dbReference>
<sequence length="213" mass="24169">MYSASPLSKVFGAEIRGIRLATAPLTQELVQQIKHDVAHHRLLIFKDQGQLEGAKQVELSKKLGAVESTFYQHPRSPNPDIFRVSNDPKEGCTNVGRTGWHLDGTFQACPFKYQTMHFHSVIPGGDTLFVPLRELYDRQEEETRERWNKLWFATGREFVHPLVYQHPVRGDTTLCFHCGEPFCAGWILEQGEANAERPSLQLAESQTNPVIGN</sequence>
<evidence type="ECO:0000256" key="3">
    <source>
        <dbReference type="ARBA" id="ARBA00022964"/>
    </source>
</evidence>
<evidence type="ECO:0000259" key="6">
    <source>
        <dbReference type="Pfam" id="PF02668"/>
    </source>
</evidence>
<evidence type="ECO:0000256" key="2">
    <source>
        <dbReference type="ARBA" id="ARBA00022723"/>
    </source>
</evidence>
<protein>
    <recommendedName>
        <fullName evidence="6">TauD/TfdA-like domain-containing protein</fullName>
    </recommendedName>
</protein>
<dbReference type="AlphaFoldDB" id="A0AAE0C7T1"/>
<evidence type="ECO:0000313" key="7">
    <source>
        <dbReference type="EMBL" id="KAK3249288.1"/>
    </source>
</evidence>
<accession>A0AAE0C7T1</accession>
<dbReference type="GO" id="GO:0046872">
    <property type="term" value="F:metal ion binding"/>
    <property type="evidence" value="ECO:0007669"/>
    <property type="project" value="UniProtKB-KW"/>
</dbReference>
<name>A0AAE0C7T1_9CHLO</name>
<dbReference type="InterPro" id="IPR042098">
    <property type="entry name" value="TauD-like_sf"/>
</dbReference>
<evidence type="ECO:0000256" key="5">
    <source>
        <dbReference type="ARBA" id="ARBA00023004"/>
    </source>
</evidence>
<dbReference type="Proteomes" id="UP001190700">
    <property type="component" value="Unassembled WGS sequence"/>
</dbReference>
<reference evidence="7 8" key="1">
    <citation type="journal article" date="2015" name="Genome Biol. Evol.">
        <title>Comparative Genomics of a Bacterivorous Green Alga Reveals Evolutionary Causalities and Consequences of Phago-Mixotrophic Mode of Nutrition.</title>
        <authorList>
            <person name="Burns J.A."/>
            <person name="Paasch A."/>
            <person name="Narechania A."/>
            <person name="Kim E."/>
        </authorList>
    </citation>
    <scope>NUCLEOTIDE SEQUENCE [LARGE SCALE GENOMIC DNA]</scope>
    <source>
        <strain evidence="7 8">PLY_AMNH</strain>
    </source>
</reference>
<keyword evidence="4" id="KW-0560">Oxidoreductase</keyword>
<dbReference type="PANTHER" id="PTHR43779:SF3">
    <property type="entry name" value="(3R)-3-[(CARBOXYMETHYL)AMINO]FATTY ACID OXYGENASE_DECARBOXYLASE"/>
    <property type="match status" value="1"/>
</dbReference>
<keyword evidence="3" id="KW-0223">Dioxygenase</keyword>
<gene>
    <name evidence="7" type="ORF">CYMTET_41278</name>
</gene>